<reference evidence="9 10" key="1">
    <citation type="submission" date="2019-03" db="EMBL/GenBank/DDBJ databases">
        <title>Metabolic potential of uncultured bacteria and archaea associated with petroleum seepage in deep-sea sediments.</title>
        <authorList>
            <person name="Dong X."/>
            <person name="Hubert C."/>
        </authorList>
    </citation>
    <scope>NUCLEOTIDE SEQUENCE [LARGE SCALE GENOMIC DNA]</scope>
    <source>
        <strain evidence="9">E44_bin92</strain>
    </source>
</reference>
<dbReference type="NCBIfam" id="TIGR01930">
    <property type="entry name" value="AcCoA-C-Actrans"/>
    <property type="match status" value="1"/>
</dbReference>
<evidence type="ECO:0000256" key="6">
    <source>
        <dbReference type="SAM" id="Phobius"/>
    </source>
</evidence>
<dbReference type="CDD" id="cd00751">
    <property type="entry name" value="thiolase"/>
    <property type="match status" value="1"/>
</dbReference>
<dbReference type="Pfam" id="PF02803">
    <property type="entry name" value="Thiolase_C"/>
    <property type="match status" value="1"/>
</dbReference>
<dbReference type="InterPro" id="IPR002155">
    <property type="entry name" value="Thiolase"/>
</dbReference>
<dbReference type="PROSITE" id="PS00099">
    <property type="entry name" value="THIOLASE_3"/>
    <property type="match status" value="1"/>
</dbReference>
<dbReference type="InterPro" id="IPR016039">
    <property type="entry name" value="Thiolase-like"/>
</dbReference>
<dbReference type="PROSITE" id="PS00098">
    <property type="entry name" value="THIOLASE_1"/>
    <property type="match status" value="1"/>
</dbReference>
<feature type="transmembrane region" description="Helical" evidence="6">
    <location>
        <begin position="373"/>
        <end position="392"/>
    </location>
</feature>
<dbReference type="GO" id="GO:0003988">
    <property type="term" value="F:acetyl-CoA C-acyltransferase activity"/>
    <property type="evidence" value="ECO:0007669"/>
    <property type="project" value="UniProtKB-ARBA"/>
</dbReference>
<evidence type="ECO:0000256" key="3">
    <source>
        <dbReference type="ARBA" id="ARBA00023315"/>
    </source>
</evidence>
<evidence type="ECO:0000256" key="2">
    <source>
        <dbReference type="ARBA" id="ARBA00022679"/>
    </source>
</evidence>
<dbReference type="AlphaFoldDB" id="A0A523QH90"/>
<evidence type="ECO:0000256" key="5">
    <source>
        <dbReference type="RuleBase" id="RU003557"/>
    </source>
</evidence>
<dbReference type="InterPro" id="IPR020617">
    <property type="entry name" value="Thiolase_C"/>
</dbReference>
<dbReference type="PANTHER" id="PTHR18919:SF107">
    <property type="entry name" value="ACETYL-COA ACETYLTRANSFERASE, CYTOSOLIC"/>
    <property type="match status" value="1"/>
</dbReference>
<dbReference type="PANTHER" id="PTHR18919">
    <property type="entry name" value="ACETYL-COA C-ACYLTRANSFERASE"/>
    <property type="match status" value="1"/>
</dbReference>
<keyword evidence="2 5" id="KW-0808">Transferase</keyword>
<dbReference type="SUPFAM" id="SSF53901">
    <property type="entry name" value="Thiolase-like"/>
    <property type="match status" value="2"/>
</dbReference>
<comment type="similarity">
    <text evidence="1 5">Belongs to the thiolase-like superfamily. Thiolase family.</text>
</comment>
<evidence type="ECO:0000259" key="8">
    <source>
        <dbReference type="Pfam" id="PF02803"/>
    </source>
</evidence>
<organism evidence="9 10">
    <name type="scientific">Aerophobetes bacterium</name>
    <dbReference type="NCBI Taxonomy" id="2030807"/>
    <lineage>
        <taxon>Bacteria</taxon>
        <taxon>Candidatus Aerophobota</taxon>
    </lineage>
</organism>
<accession>A0A523QH90</accession>
<dbReference type="InterPro" id="IPR020613">
    <property type="entry name" value="Thiolase_CS"/>
</dbReference>
<evidence type="ECO:0000313" key="10">
    <source>
        <dbReference type="Proteomes" id="UP000320781"/>
    </source>
</evidence>
<dbReference type="PIRSF" id="PIRSF000429">
    <property type="entry name" value="Ac-CoA_Ac_transf"/>
    <property type="match status" value="1"/>
</dbReference>
<feature type="transmembrane region" description="Helical" evidence="6">
    <location>
        <begin position="340"/>
        <end position="361"/>
    </location>
</feature>
<evidence type="ECO:0000256" key="4">
    <source>
        <dbReference type="PIRSR" id="PIRSR000429-1"/>
    </source>
</evidence>
<keyword evidence="6" id="KW-0812">Transmembrane</keyword>
<feature type="domain" description="Thiolase N-terminal" evidence="7">
    <location>
        <begin position="10"/>
        <end position="264"/>
    </location>
</feature>
<evidence type="ECO:0000259" key="7">
    <source>
        <dbReference type="Pfam" id="PF00108"/>
    </source>
</evidence>
<name>A0A523QH90_UNCAE</name>
<comment type="caution">
    <text evidence="9">The sequence shown here is derived from an EMBL/GenBank/DDBJ whole genome shotgun (WGS) entry which is preliminary data.</text>
</comment>
<keyword evidence="6" id="KW-1133">Transmembrane helix</keyword>
<dbReference type="InterPro" id="IPR020610">
    <property type="entry name" value="Thiolase_AS"/>
</dbReference>
<dbReference type="Proteomes" id="UP000320781">
    <property type="component" value="Unassembled WGS sequence"/>
</dbReference>
<gene>
    <name evidence="9" type="ORF">E3J95_05880</name>
</gene>
<feature type="domain" description="Thiolase C-terminal" evidence="8">
    <location>
        <begin position="274"/>
        <end position="394"/>
    </location>
</feature>
<evidence type="ECO:0000313" key="9">
    <source>
        <dbReference type="EMBL" id="TES84838.1"/>
    </source>
</evidence>
<dbReference type="InterPro" id="IPR020615">
    <property type="entry name" value="Thiolase_acyl_enz_int_AS"/>
</dbReference>
<keyword evidence="6" id="KW-0472">Membrane</keyword>
<dbReference type="Gene3D" id="3.40.47.10">
    <property type="match status" value="2"/>
</dbReference>
<dbReference type="FunFam" id="3.40.47.10:FF:000010">
    <property type="entry name" value="Acetyl-CoA acetyltransferase (Thiolase)"/>
    <property type="match status" value="1"/>
</dbReference>
<dbReference type="InterPro" id="IPR020616">
    <property type="entry name" value="Thiolase_N"/>
</dbReference>
<feature type="active site" description="Acyl-thioester intermediate" evidence="4">
    <location>
        <position position="88"/>
    </location>
</feature>
<feature type="active site" description="Proton acceptor" evidence="4">
    <location>
        <position position="351"/>
    </location>
</feature>
<sequence length="395" mass="41733">MDIIALCHPLRCAAGKFGGTLRDTSAVNLASGVVKRILSCSGLDLSLVDECIMGNVLQAGQGMNPARQVALKGGLPVEVPAATVNRVCGSGLQAVVSAAQAIKAGDAELIIAGGMENMNQAPYYLKKARYGYRMAMYKDELIDGMVYDGLWDAFDDCHMGITAENIAEKYRLSRKEQDEFALRSHMKARAAIESGYFGEQIVPIEISPKKGKPIMFDTDEGVRVDTSLEKLAKLPAAFKEDGTVTAGNSSGISDGAAAMIVTTEKKAKTLGLEVYGKVKSYALVGVEPAFMGLAPVPAINKALSSVGLTLDDIDLFEINEAFSAQCLGVLRELPLAQDKLNVNGGAIALGHPIGATGAILLVKILHEMRRRDVSLGLVSLCVGGGMGMALIVERG</sequence>
<evidence type="ECO:0000256" key="1">
    <source>
        <dbReference type="ARBA" id="ARBA00010982"/>
    </source>
</evidence>
<proteinExistence type="inferred from homology"/>
<dbReference type="Pfam" id="PF00108">
    <property type="entry name" value="Thiolase_N"/>
    <property type="match status" value="1"/>
</dbReference>
<feature type="active site" description="Proton acceptor" evidence="4">
    <location>
        <position position="381"/>
    </location>
</feature>
<dbReference type="PROSITE" id="PS00737">
    <property type="entry name" value="THIOLASE_2"/>
    <property type="match status" value="1"/>
</dbReference>
<protein>
    <submittedName>
        <fullName evidence="9">Acetyl-CoA C-acetyltransferase</fullName>
    </submittedName>
</protein>
<keyword evidence="3 5" id="KW-0012">Acyltransferase</keyword>
<dbReference type="EMBL" id="SOKU01000287">
    <property type="protein sequence ID" value="TES84838.1"/>
    <property type="molecule type" value="Genomic_DNA"/>
</dbReference>